<keyword evidence="3" id="KW-1185">Reference proteome</keyword>
<accession>A0A077LYF6</accession>
<evidence type="ECO:0000313" key="2">
    <source>
        <dbReference type="EMBL" id="CCH76990.1"/>
    </source>
</evidence>
<dbReference type="InterPro" id="IPR003812">
    <property type="entry name" value="Fido"/>
</dbReference>
<dbReference type="Gene3D" id="1.10.3290.10">
    <property type="entry name" value="Fido-like domain"/>
    <property type="match status" value="1"/>
</dbReference>
<proteinExistence type="predicted"/>
<feature type="domain" description="Fido" evidence="1">
    <location>
        <begin position="110"/>
        <end position="257"/>
    </location>
</feature>
<dbReference type="PROSITE" id="PS51459">
    <property type="entry name" value="FIDO"/>
    <property type="match status" value="1"/>
</dbReference>
<protein>
    <recommendedName>
        <fullName evidence="1">Fido domain-containing protein</fullName>
    </recommendedName>
</protein>
<organism evidence="2 3">
    <name type="scientific">Nostocoides japonicum T1-X7</name>
    <dbReference type="NCBI Taxonomy" id="1194083"/>
    <lineage>
        <taxon>Bacteria</taxon>
        <taxon>Bacillati</taxon>
        <taxon>Actinomycetota</taxon>
        <taxon>Actinomycetes</taxon>
        <taxon>Micrococcales</taxon>
        <taxon>Intrasporangiaceae</taxon>
        <taxon>Nostocoides</taxon>
    </lineage>
</organism>
<evidence type="ECO:0000313" key="3">
    <source>
        <dbReference type="Proteomes" id="UP000035721"/>
    </source>
</evidence>
<evidence type="ECO:0000259" key="1">
    <source>
        <dbReference type="PROSITE" id="PS51459"/>
    </source>
</evidence>
<dbReference type="OrthoDB" id="5241763at2"/>
<dbReference type="AlphaFoldDB" id="A0A077LYF6"/>
<name>A0A077LYF6_9MICO</name>
<reference evidence="2 3" key="1">
    <citation type="journal article" date="2013" name="ISME J.">
        <title>A metabolic model for members of the genus Tetrasphaera involved in enhanced biological phosphorus removal.</title>
        <authorList>
            <person name="Kristiansen R."/>
            <person name="Nguyen H.T.T."/>
            <person name="Saunders A.M."/>
            <person name="Nielsen J.L."/>
            <person name="Wimmer R."/>
            <person name="Le V.Q."/>
            <person name="McIlroy S.J."/>
            <person name="Petrovski S."/>
            <person name="Seviour R.J."/>
            <person name="Calteau A."/>
            <person name="Nielsen K.L."/>
            <person name="Nielsen P.H."/>
        </authorList>
    </citation>
    <scope>NUCLEOTIDE SEQUENCE [LARGE SCALE GENOMIC DNA]</scope>
    <source>
        <strain evidence="2 3">T1-X7</strain>
    </source>
</reference>
<gene>
    <name evidence="2" type="ORF">BN12_1570005</name>
</gene>
<dbReference type="InterPro" id="IPR036597">
    <property type="entry name" value="Fido-like_dom_sf"/>
</dbReference>
<dbReference type="EMBL" id="CAJB01000065">
    <property type="protein sequence ID" value="CCH76990.1"/>
    <property type="molecule type" value="Genomic_DNA"/>
</dbReference>
<sequence length="282" mass="28818">MTAATDAVLRLGDRPDVAPKVDAARDACTALRWHEGLRRRTPEAAAESRVRGAHASGGLDGARLSLDIVRDLMRGAVTWHTELDPVEKVMRCAIAATAETEHVRALVTTAPLQALARLHLVGAAGLVDDAALGRPRLGREECRELTDLGPAVPASEVPARLAGLVELLGALGSGVLPGALVAAVVHAEIATVRPFLRGNGLVARATERCVVQASGLDPTGVAVPEEGYARLGGPAYVGALAAYGTGSPEGVALWLGHACDAYVAGAAEGAAVADAVRAGRLG</sequence>
<dbReference type="STRING" id="1194083.BN12_1570005"/>
<dbReference type="Proteomes" id="UP000035721">
    <property type="component" value="Unassembled WGS sequence"/>
</dbReference>
<dbReference type="SUPFAM" id="SSF140931">
    <property type="entry name" value="Fic-like"/>
    <property type="match status" value="1"/>
</dbReference>
<comment type="caution">
    <text evidence="2">The sequence shown here is derived from an EMBL/GenBank/DDBJ whole genome shotgun (WGS) entry which is preliminary data.</text>
</comment>